<comment type="caution">
    <text evidence="9">The sequence shown here is derived from an EMBL/GenBank/DDBJ whole genome shotgun (WGS) entry which is preliminary data.</text>
</comment>
<comment type="subcellular location">
    <subcellularLocation>
        <location evidence="1 7">Cell membrane</location>
        <topology evidence="1 7">Multi-pass membrane protein</topology>
    </subcellularLocation>
</comment>
<evidence type="ECO:0000313" key="9">
    <source>
        <dbReference type="EMBL" id="PMP78653.1"/>
    </source>
</evidence>
<name>A0A2J6X2Z4_9CHLR</name>
<evidence type="ECO:0000259" key="8">
    <source>
        <dbReference type="PROSITE" id="PS50928"/>
    </source>
</evidence>
<evidence type="ECO:0000256" key="4">
    <source>
        <dbReference type="ARBA" id="ARBA00022692"/>
    </source>
</evidence>
<evidence type="ECO:0000256" key="3">
    <source>
        <dbReference type="ARBA" id="ARBA00022475"/>
    </source>
</evidence>
<evidence type="ECO:0000313" key="10">
    <source>
        <dbReference type="Proteomes" id="UP000243376"/>
    </source>
</evidence>
<evidence type="ECO:0000256" key="1">
    <source>
        <dbReference type="ARBA" id="ARBA00004651"/>
    </source>
</evidence>
<dbReference type="GO" id="GO:0022857">
    <property type="term" value="F:transmembrane transporter activity"/>
    <property type="evidence" value="ECO:0007669"/>
    <property type="project" value="InterPro"/>
</dbReference>
<accession>A0A2J6X2Z4</accession>
<comment type="similarity">
    <text evidence="7">Belongs to the binding-protein-dependent transport system permease family.</text>
</comment>
<feature type="transmembrane region" description="Helical" evidence="7">
    <location>
        <begin position="32"/>
        <end position="57"/>
    </location>
</feature>
<feature type="transmembrane region" description="Helical" evidence="7">
    <location>
        <begin position="110"/>
        <end position="129"/>
    </location>
</feature>
<feature type="transmembrane region" description="Helical" evidence="7">
    <location>
        <begin position="164"/>
        <end position="184"/>
    </location>
</feature>
<dbReference type="PANTHER" id="PTHR30614:SF41">
    <property type="entry name" value="INNER MEMBRANE AMINO-ACID ABC TRANSPORTER PERMEASE PROTEIN YHDY"/>
    <property type="match status" value="1"/>
</dbReference>
<dbReference type="SUPFAM" id="SSF161098">
    <property type="entry name" value="MetI-like"/>
    <property type="match status" value="1"/>
</dbReference>
<dbReference type="Pfam" id="PF00528">
    <property type="entry name" value="BPD_transp_1"/>
    <property type="match status" value="1"/>
</dbReference>
<dbReference type="CDD" id="cd06261">
    <property type="entry name" value="TM_PBP2"/>
    <property type="match status" value="1"/>
</dbReference>
<keyword evidence="5 7" id="KW-1133">Transmembrane helix</keyword>
<evidence type="ECO:0000256" key="2">
    <source>
        <dbReference type="ARBA" id="ARBA00022448"/>
    </source>
</evidence>
<gene>
    <name evidence="9" type="ORF">C0184_10700</name>
</gene>
<dbReference type="PROSITE" id="PS50928">
    <property type="entry name" value="ABC_TM1"/>
    <property type="match status" value="1"/>
</dbReference>
<keyword evidence="2 7" id="KW-0813">Transport</keyword>
<dbReference type="AlphaFoldDB" id="A0A2J6X2Z4"/>
<dbReference type="EMBL" id="PNIQ01000714">
    <property type="protein sequence ID" value="PMP78653.1"/>
    <property type="molecule type" value="Genomic_DNA"/>
</dbReference>
<dbReference type="GO" id="GO:0043190">
    <property type="term" value="C:ATP-binding cassette (ABC) transporter complex"/>
    <property type="evidence" value="ECO:0007669"/>
    <property type="project" value="InterPro"/>
</dbReference>
<dbReference type="NCBIfam" id="TIGR01726">
    <property type="entry name" value="HEQRo_perm_3TM"/>
    <property type="match status" value="1"/>
</dbReference>
<evidence type="ECO:0000256" key="5">
    <source>
        <dbReference type="ARBA" id="ARBA00022989"/>
    </source>
</evidence>
<sequence>MATDVSRPTSRRAPRQQLGLVEWLRKNLFSTWYNVIITLVLLYVIVQAVTSFVSWMITAPGWPAAFTNIKLLLTWTYPVDQLWRPQAAMGLVLLLFGLSAGVWGGIVRTVAMGAALVCVVIGIAAFTFPDLPDQTSLPGWLFLFLCAVLLVGGDQGARRIRATLRWPLIIAWILSYPAVILILRGGLGLPIVETKLWGGLMLTLLLAISGIVLSFPLGVLLALGRRSSLPVIRTFCVLYIELIRGVPLVTVLFMGALLLPLFLPGGESIDALVRATVAVTLFSAAYLAENVRGGLQAIPRGQVEAARALGLNVVQTTLLITLPQALRAVVPVLVGQFIALFKDTSLVVIIGLVDLLGAAQNIVGQPQWLGTPGGVWRETFLVIAAVYWLFSFTMSRVSKQIEDQIARSRH</sequence>
<dbReference type="InterPro" id="IPR010065">
    <property type="entry name" value="AA_ABC_transptr_permease_3TM"/>
</dbReference>
<keyword evidence="4 7" id="KW-0812">Transmembrane</keyword>
<dbReference type="PANTHER" id="PTHR30614">
    <property type="entry name" value="MEMBRANE COMPONENT OF AMINO ACID ABC TRANSPORTER"/>
    <property type="match status" value="1"/>
</dbReference>
<dbReference type="GO" id="GO:0006865">
    <property type="term" value="P:amino acid transport"/>
    <property type="evidence" value="ECO:0007669"/>
    <property type="project" value="TreeGrafter"/>
</dbReference>
<protein>
    <submittedName>
        <fullName evidence="9">Amino acid ABC transporter permease</fullName>
    </submittedName>
</protein>
<reference evidence="9 10" key="1">
    <citation type="submission" date="2018-01" db="EMBL/GenBank/DDBJ databases">
        <title>Metagenomic assembled genomes from two thermal pools in the Uzon Caldera, Kamchatka, Russia.</title>
        <authorList>
            <person name="Wilkins L."/>
            <person name="Ettinger C."/>
        </authorList>
    </citation>
    <scope>NUCLEOTIDE SEQUENCE [LARGE SCALE GENOMIC DNA]</scope>
    <source>
        <strain evidence="9">ZAV-02</strain>
    </source>
</reference>
<feature type="transmembrane region" description="Helical" evidence="7">
    <location>
        <begin position="235"/>
        <end position="259"/>
    </location>
</feature>
<dbReference type="Proteomes" id="UP000243376">
    <property type="component" value="Unassembled WGS sequence"/>
</dbReference>
<dbReference type="InterPro" id="IPR000515">
    <property type="entry name" value="MetI-like"/>
</dbReference>
<dbReference type="InterPro" id="IPR035906">
    <property type="entry name" value="MetI-like_sf"/>
</dbReference>
<keyword evidence="6 7" id="KW-0472">Membrane</keyword>
<feature type="transmembrane region" description="Helical" evidence="7">
    <location>
        <begin position="196"/>
        <end position="223"/>
    </location>
</feature>
<feature type="domain" description="ABC transmembrane type-1" evidence="8">
    <location>
        <begin position="200"/>
        <end position="398"/>
    </location>
</feature>
<dbReference type="InterPro" id="IPR043429">
    <property type="entry name" value="ArtM/GltK/GlnP/TcyL/YhdX-like"/>
</dbReference>
<feature type="transmembrane region" description="Helical" evidence="7">
    <location>
        <begin position="375"/>
        <end position="394"/>
    </location>
</feature>
<dbReference type="Gene3D" id="1.10.3720.10">
    <property type="entry name" value="MetI-like"/>
    <property type="match status" value="1"/>
</dbReference>
<evidence type="ECO:0000256" key="6">
    <source>
        <dbReference type="ARBA" id="ARBA00023136"/>
    </source>
</evidence>
<feature type="transmembrane region" description="Helical" evidence="7">
    <location>
        <begin position="346"/>
        <end position="363"/>
    </location>
</feature>
<keyword evidence="3" id="KW-1003">Cell membrane</keyword>
<organism evidence="9 10">
    <name type="scientific">Chloroflexus aggregans</name>
    <dbReference type="NCBI Taxonomy" id="152260"/>
    <lineage>
        <taxon>Bacteria</taxon>
        <taxon>Bacillati</taxon>
        <taxon>Chloroflexota</taxon>
        <taxon>Chloroflexia</taxon>
        <taxon>Chloroflexales</taxon>
        <taxon>Chloroflexineae</taxon>
        <taxon>Chloroflexaceae</taxon>
        <taxon>Chloroflexus</taxon>
    </lineage>
</organism>
<proteinExistence type="inferred from homology"/>
<evidence type="ECO:0000256" key="7">
    <source>
        <dbReference type="RuleBase" id="RU363032"/>
    </source>
</evidence>
<feature type="transmembrane region" description="Helical" evidence="7">
    <location>
        <begin position="82"/>
        <end position="103"/>
    </location>
</feature>
<feature type="transmembrane region" description="Helical" evidence="7">
    <location>
        <begin position="135"/>
        <end position="152"/>
    </location>
</feature>